<dbReference type="InParanoid" id="A0A545AXD5"/>
<dbReference type="NCBIfam" id="TIGR01509">
    <property type="entry name" value="HAD-SF-IA-v3"/>
    <property type="match status" value="1"/>
</dbReference>
<dbReference type="InterPro" id="IPR023214">
    <property type="entry name" value="HAD_sf"/>
</dbReference>
<dbReference type="PANTHER" id="PTHR46649">
    <property type="match status" value="1"/>
</dbReference>
<keyword evidence="2" id="KW-1185">Reference proteome</keyword>
<accession>A0A545AXD5</accession>
<evidence type="ECO:0000313" key="2">
    <source>
        <dbReference type="Proteomes" id="UP000317982"/>
    </source>
</evidence>
<dbReference type="Gene3D" id="1.10.150.240">
    <property type="entry name" value="Putative phosphatase, domain 2"/>
    <property type="match status" value="1"/>
</dbReference>
<protein>
    <submittedName>
        <fullName evidence="1">HAD family hydrolase</fullName>
    </submittedName>
</protein>
<dbReference type="SUPFAM" id="SSF56784">
    <property type="entry name" value="HAD-like"/>
    <property type="match status" value="1"/>
</dbReference>
<keyword evidence="1" id="KW-0378">Hydrolase</keyword>
<dbReference type="Gene3D" id="3.40.50.1000">
    <property type="entry name" value="HAD superfamily/HAD-like"/>
    <property type="match status" value="1"/>
</dbReference>
<dbReference type="SFLD" id="SFLDG01129">
    <property type="entry name" value="C1.5:_HAD__Beta-PGM__Phosphata"/>
    <property type="match status" value="1"/>
</dbReference>
<dbReference type="EMBL" id="VIRS01000003">
    <property type="protein sequence ID" value="TQS45992.1"/>
    <property type="molecule type" value="Genomic_DNA"/>
</dbReference>
<gene>
    <name evidence="1" type="ORF">FL583_05740</name>
</gene>
<sequence>MSQFEAVLFDAGDTLIRLSGSGETLLHRAADDLGAAPLDPGEVADVWKRVLDRSSTAEEMAKGRDLSTEKHHDVWTALYTAAGCETLAPGLSERLYALTIDAASWEAFEDTVPTLRALAERGTKIGIVSDTGFDLRPALDALGVMAYVDGVVMSFQHGMCKPAVPVFLAASEQLDVDPARCLMVGDNPLTDSGAIAAGMHVFLLPRPAATGPRGLSQVLSLV</sequence>
<dbReference type="RefSeq" id="WP_142703399.1">
    <property type="nucleotide sequence ID" value="NZ_VIRS01000003.1"/>
</dbReference>
<name>A0A545AXD5_9ACTN</name>
<dbReference type="InterPro" id="IPR023198">
    <property type="entry name" value="PGP-like_dom2"/>
</dbReference>
<dbReference type="Proteomes" id="UP000317982">
    <property type="component" value="Unassembled WGS sequence"/>
</dbReference>
<dbReference type="Pfam" id="PF00702">
    <property type="entry name" value="Hydrolase"/>
    <property type="match status" value="1"/>
</dbReference>
<dbReference type="SFLD" id="SFLDS00003">
    <property type="entry name" value="Haloacid_Dehalogenase"/>
    <property type="match status" value="1"/>
</dbReference>
<dbReference type="PANTHER" id="PTHR46649:SF4">
    <property type="entry name" value="HALOACID DEHALOGENASE-LIKE HYDROLASE (HAD) SUPERFAMILY PROTEIN"/>
    <property type="match status" value="1"/>
</dbReference>
<organism evidence="1 2">
    <name type="scientific">Cryptosporangium phraense</name>
    <dbReference type="NCBI Taxonomy" id="2593070"/>
    <lineage>
        <taxon>Bacteria</taxon>
        <taxon>Bacillati</taxon>
        <taxon>Actinomycetota</taxon>
        <taxon>Actinomycetes</taxon>
        <taxon>Cryptosporangiales</taxon>
        <taxon>Cryptosporangiaceae</taxon>
        <taxon>Cryptosporangium</taxon>
    </lineage>
</organism>
<dbReference type="GO" id="GO:0016787">
    <property type="term" value="F:hydrolase activity"/>
    <property type="evidence" value="ECO:0007669"/>
    <property type="project" value="UniProtKB-KW"/>
</dbReference>
<comment type="caution">
    <text evidence="1">The sequence shown here is derived from an EMBL/GenBank/DDBJ whole genome shotgun (WGS) entry which is preliminary data.</text>
</comment>
<evidence type="ECO:0000313" key="1">
    <source>
        <dbReference type="EMBL" id="TQS45992.1"/>
    </source>
</evidence>
<proteinExistence type="predicted"/>
<dbReference type="OrthoDB" id="3362560at2"/>
<reference evidence="1 2" key="1">
    <citation type="submission" date="2019-07" db="EMBL/GenBank/DDBJ databases">
        <title>Cryptosporangium phraense sp. nov., isolated from plant litter.</title>
        <authorList>
            <person name="Suriyachadkun C."/>
        </authorList>
    </citation>
    <scope>NUCLEOTIDE SEQUENCE [LARGE SCALE GENOMIC DNA]</scope>
    <source>
        <strain evidence="1 2">A-T 5661</strain>
    </source>
</reference>
<dbReference type="InterPro" id="IPR006439">
    <property type="entry name" value="HAD-SF_hydro_IA"/>
</dbReference>
<dbReference type="InterPro" id="IPR036412">
    <property type="entry name" value="HAD-like_sf"/>
</dbReference>
<dbReference type="AlphaFoldDB" id="A0A545AXD5"/>